<keyword evidence="8" id="KW-0812">Transmembrane</keyword>
<evidence type="ECO:0000313" key="10">
    <source>
        <dbReference type="Proteomes" id="UP000242525"/>
    </source>
</evidence>
<dbReference type="GO" id="GO:0030627">
    <property type="term" value="F:pre-mRNA 5'-splice site binding"/>
    <property type="evidence" value="ECO:0007669"/>
    <property type="project" value="TreeGrafter"/>
</dbReference>
<keyword evidence="8" id="KW-0472">Membrane</keyword>
<dbReference type="PANTHER" id="PTHR17204:SF5">
    <property type="entry name" value="PRE-MRNA-PROCESSING FACTOR 39"/>
    <property type="match status" value="1"/>
</dbReference>
<dbReference type="AlphaFoldDB" id="A0A0J9XKX2"/>
<evidence type="ECO:0000256" key="8">
    <source>
        <dbReference type="SAM" id="Phobius"/>
    </source>
</evidence>
<accession>A0A0J9XKX2</accession>
<dbReference type="GO" id="GO:0000243">
    <property type="term" value="C:commitment complex"/>
    <property type="evidence" value="ECO:0007669"/>
    <property type="project" value="TreeGrafter"/>
</dbReference>
<dbReference type="EMBL" id="CCBN010000026">
    <property type="protein sequence ID" value="CDO57843.1"/>
    <property type="molecule type" value="Genomic_DNA"/>
</dbReference>
<evidence type="ECO:0000256" key="7">
    <source>
        <dbReference type="SAM" id="MobiDB-lite"/>
    </source>
</evidence>
<keyword evidence="3" id="KW-0677">Repeat</keyword>
<feature type="region of interest" description="Disordered" evidence="7">
    <location>
        <begin position="247"/>
        <end position="267"/>
    </location>
</feature>
<keyword evidence="5" id="KW-0539">Nucleus</keyword>
<evidence type="ECO:0000256" key="3">
    <source>
        <dbReference type="ARBA" id="ARBA00022737"/>
    </source>
</evidence>
<keyword evidence="8" id="KW-1133">Transmembrane helix</keyword>
<name>A0A0J9XKX2_GEOCN</name>
<feature type="compositionally biased region" description="Polar residues" evidence="7">
    <location>
        <begin position="1"/>
        <end position="12"/>
    </location>
</feature>
<keyword evidence="10" id="KW-1185">Reference proteome</keyword>
<feature type="region of interest" description="Disordered" evidence="7">
    <location>
        <begin position="1"/>
        <end position="37"/>
    </location>
</feature>
<evidence type="ECO:0000256" key="1">
    <source>
        <dbReference type="ARBA" id="ARBA00004123"/>
    </source>
</evidence>
<feature type="compositionally biased region" description="Basic and acidic residues" evidence="7">
    <location>
        <begin position="247"/>
        <end position="262"/>
    </location>
</feature>
<comment type="subcellular location">
    <subcellularLocation>
        <location evidence="1">Nucleus</location>
    </subcellularLocation>
</comment>
<dbReference type="PANTHER" id="PTHR17204">
    <property type="entry name" value="PRE-MRNA PROCESSING PROTEIN PRP39-RELATED"/>
    <property type="match status" value="1"/>
</dbReference>
<comment type="caution">
    <text evidence="9">The sequence shown here is derived from an EMBL/GenBank/DDBJ whole genome shotgun (WGS) entry which is preliminary data.</text>
</comment>
<dbReference type="Gene3D" id="1.25.40.10">
    <property type="entry name" value="Tetratricopeptide repeat domain"/>
    <property type="match status" value="2"/>
</dbReference>
<dbReference type="STRING" id="1173061.A0A0J9XKX2"/>
<dbReference type="OrthoDB" id="10265668at2759"/>
<dbReference type="InterPro" id="IPR003107">
    <property type="entry name" value="HAT"/>
</dbReference>
<sequence>MSSETGGYRSQFNKPNGYGNNNSNNRNYEPRQYHGSKRRQTDEELYEAWAAVYAQIETNPDAFDIWENLIDAAVSLEGGLVKSSSKRALQLARFSFDLFLKRFPHAHRYWIRFANLEFRLGFTENAKRVFLEGVSNVASVELWKEYCEFMLMASPDSDATRAVFESAVAQVGLHFLSHSVWDKYIEFEEREQDPVRLAKLYARIVRIPLHQYARYFAKFFELAPTVPIEEIVPATVIEQFRAEFEVDKAEQEEKPKQTADESRAEEEADLSSRVADYHYQIYVTTQNQVAARWQYEAMIKRSFFHVVYLPEDELVNWRRYLYFEEVEGNEDRIITLYERAVIPTARYEEIWLRYARWLVASDLPEQARTVFQRGAYSVPIGRTELRLQFARFEESQGFPETAKEIYSSIIEALPACVEAIIGLANLKRRHESSSAAIEFLEAQCATLLEDPSNKDFISAAALLVVSLANISLYFRGGIKAARKVYQDRAVHFAQVYHFWLEYLRFEINETSFIKNAKLKREQQDIIAALYDQIKTSAGLMPVQLKDLGHIYMVHLLSSDELNSQQATQKYFQIDLDVHN</sequence>
<dbReference type="Pfam" id="PF23240">
    <property type="entry name" value="HAT_PRP39_N"/>
    <property type="match status" value="1"/>
</dbReference>
<proteinExistence type="inferred from homology"/>
<protein>
    <submittedName>
        <fullName evidence="9">Similar to Saccharomyces cerevisiae YDR235W PRP42 U1 snRNP protein involved in splicing</fullName>
    </submittedName>
</protein>
<dbReference type="GO" id="GO:0005685">
    <property type="term" value="C:U1 snRNP"/>
    <property type="evidence" value="ECO:0007669"/>
    <property type="project" value="TreeGrafter"/>
</dbReference>
<feature type="compositionally biased region" description="Low complexity" evidence="7">
    <location>
        <begin position="13"/>
        <end position="27"/>
    </location>
</feature>
<evidence type="ECO:0000256" key="5">
    <source>
        <dbReference type="ARBA" id="ARBA00023242"/>
    </source>
</evidence>
<evidence type="ECO:0000256" key="6">
    <source>
        <dbReference type="ARBA" id="ARBA00038019"/>
    </source>
</evidence>
<dbReference type="GO" id="GO:0000395">
    <property type="term" value="P:mRNA 5'-splice site recognition"/>
    <property type="evidence" value="ECO:0007669"/>
    <property type="project" value="TreeGrafter"/>
</dbReference>
<keyword evidence="4" id="KW-0508">mRNA splicing</keyword>
<dbReference type="Pfam" id="PF23241">
    <property type="entry name" value="HAT_PRP39_C"/>
    <property type="match status" value="1"/>
</dbReference>
<dbReference type="SMART" id="SM00386">
    <property type="entry name" value="HAT"/>
    <property type="match status" value="8"/>
</dbReference>
<evidence type="ECO:0000313" key="9">
    <source>
        <dbReference type="EMBL" id="CDO57843.1"/>
    </source>
</evidence>
<organism evidence="9 10">
    <name type="scientific">Geotrichum candidum</name>
    <name type="common">Oospora lactis</name>
    <name type="synonym">Dipodascus geotrichum</name>
    <dbReference type="NCBI Taxonomy" id="1173061"/>
    <lineage>
        <taxon>Eukaryota</taxon>
        <taxon>Fungi</taxon>
        <taxon>Dikarya</taxon>
        <taxon>Ascomycota</taxon>
        <taxon>Saccharomycotina</taxon>
        <taxon>Dipodascomycetes</taxon>
        <taxon>Dipodascales</taxon>
        <taxon>Dipodascaceae</taxon>
        <taxon>Geotrichum</taxon>
    </lineage>
</organism>
<dbReference type="SUPFAM" id="SSF48452">
    <property type="entry name" value="TPR-like"/>
    <property type="match status" value="1"/>
</dbReference>
<reference evidence="9" key="1">
    <citation type="submission" date="2014-03" db="EMBL/GenBank/DDBJ databases">
        <authorList>
            <person name="Casaregola S."/>
        </authorList>
    </citation>
    <scope>NUCLEOTIDE SEQUENCE [LARGE SCALE GENOMIC DNA]</scope>
    <source>
        <strain evidence="9">CLIB 918</strain>
    </source>
</reference>
<comment type="similarity">
    <text evidence="6">Belongs to the PRP39 family.</text>
</comment>
<dbReference type="Proteomes" id="UP000242525">
    <property type="component" value="Unassembled WGS sequence"/>
</dbReference>
<dbReference type="InterPro" id="IPR059164">
    <property type="entry name" value="HAT_PRP39_C"/>
</dbReference>
<evidence type="ECO:0000256" key="2">
    <source>
        <dbReference type="ARBA" id="ARBA00022664"/>
    </source>
</evidence>
<gene>
    <name evidence="9" type="ORF">BN980_GECA26s00285g</name>
</gene>
<dbReference type="GO" id="GO:0071004">
    <property type="term" value="C:U2-type prespliceosome"/>
    <property type="evidence" value="ECO:0007669"/>
    <property type="project" value="TreeGrafter"/>
</dbReference>
<keyword evidence="2" id="KW-0507">mRNA processing</keyword>
<feature type="transmembrane region" description="Helical" evidence="8">
    <location>
        <begin position="456"/>
        <end position="474"/>
    </location>
</feature>
<dbReference type="InterPro" id="IPR011990">
    <property type="entry name" value="TPR-like_helical_dom_sf"/>
</dbReference>
<evidence type="ECO:0000256" key="4">
    <source>
        <dbReference type="ARBA" id="ARBA00023187"/>
    </source>
</evidence>